<evidence type="ECO:0000259" key="1">
    <source>
        <dbReference type="Pfam" id="PF03865"/>
    </source>
</evidence>
<feature type="domain" description="Haemolysin activator HlyB C-terminal" evidence="1">
    <location>
        <begin position="394"/>
        <end position="537"/>
    </location>
</feature>
<keyword evidence="3" id="KW-1185">Reference proteome</keyword>
<organism evidence="2 3">
    <name type="scientific">Paralabilibaculum antarcticum</name>
    <dbReference type="NCBI Taxonomy" id="2912572"/>
    <lineage>
        <taxon>Bacteria</taxon>
        <taxon>Pseudomonadati</taxon>
        <taxon>Bacteroidota</taxon>
        <taxon>Bacteroidia</taxon>
        <taxon>Marinilabiliales</taxon>
        <taxon>Marinifilaceae</taxon>
        <taxon>Paralabilibaculum</taxon>
    </lineage>
</organism>
<dbReference type="InterPro" id="IPR005565">
    <property type="entry name" value="Hemolysn_activator_HlyB_C"/>
</dbReference>
<dbReference type="PANTHER" id="PTHR34597">
    <property type="entry name" value="SLR1661 PROTEIN"/>
    <property type="match status" value="1"/>
</dbReference>
<dbReference type="Pfam" id="PF03865">
    <property type="entry name" value="ShlB"/>
    <property type="match status" value="1"/>
</dbReference>
<dbReference type="Gene3D" id="2.40.160.50">
    <property type="entry name" value="membrane protein fhac: a member of the omp85/tpsb transporter family"/>
    <property type="match status" value="1"/>
</dbReference>
<dbReference type="InterPro" id="IPR051544">
    <property type="entry name" value="TPS_OM_transporter"/>
</dbReference>
<comment type="caution">
    <text evidence="2">The sequence shown here is derived from an EMBL/GenBank/DDBJ whole genome shotgun (WGS) entry which is preliminary data.</text>
</comment>
<protein>
    <recommendedName>
        <fullName evidence="1">Haemolysin activator HlyB C-terminal domain-containing protein</fullName>
    </recommendedName>
</protein>
<reference evidence="2 3" key="1">
    <citation type="submission" date="2022-01" db="EMBL/GenBank/DDBJ databases">
        <title>Labilibaculum sp. nov, a marine bacterium isolated from Antarctica.</title>
        <authorList>
            <person name="Dai W."/>
        </authorList>
    </citation>
    <scope>NUCLEOTIDE SEQUENCE [LARGE SCALE GENOMIC DNA]</scope>
    <source>
        <strain evidence="2 3">DW002</strain>
    </source>
</reference>
<dbReference type="Proteomes" id="UP001528920">
    <property type="component" value="Unassembled WGS sequence"/>
</dbReference>
<evidence type="ECO:0000313" key="3">
    <source>
        <dbReference type="Proteomes" id="UP001528920"/>
    </source>
</evidence>
<sequence length="574" mass="66121">MKRVFLVIILFHFMIAFAYCQEESYVLNIIGNQSDVGFAKFSKERDEKFVLKKLAIDRLQNKISNFRQDGYLEANIDSIYSSNDTIHAFVHLGEKYKWTTVEFIELQQILKHTSHLKRKARFSDLQELNTDILSDLGNQGYPFAQIAIEKFAINNKDISGVWRIDANDKIIWDSIVIKGSSKVKAKFLQRYLGIFPNQIYQEKQSSSISDKLNNLNFAKEIKPSEIEFSEGKAQVYTYLEKKSANQFDGIVGFQSNKKNNKLELTGEVKLLLENTFQAGERIYFNWQKLKEQSQNLSLGLVYPYLFSSNMGVDLNFDIQKLDSTYITTAIDAGLRFSQAGKNYIKVFIELNSSSLLSSEHLKSITVLPNYADVKSQLFGFSYHFENLDYSFNPRKGWNVNFSIAGGNHQLKKNSNIPEELYENMDLSSKMMNAEWLLEYNIPLSKKMSFRIRNKGGYKNSKELFQNDLFRIGGLSSIRGFNEEAFIASSYSVATTELRFIPQANSSFYLFWDGGYYRNSYLSEKNEDYPWGVGFGLNFATKSGIFTLNYAIGKQNNSNVDLQEAKIHFGFINRF</sequence>
<name>A0ABT5VTY2_9BACT</name>
<accession>A0ABT5VTY2</accession>
<dbReference type="RefSeq" id="WP_275110200.1">
    <property type="nucleotide sequence ID" value="NZ_JAKJSC010000002.1"/>
</dbReference>
<gene>
    <name evidence="2" type="ORF">L3049_12730</name>
</gene>
<proteinExistence type="predicted"/>
<evidence type="ECO:0000313" key="2">
    <source>
        <dbReference type="EMBL" id="MDE5418868.1"/>
    </source>
</evidence>
<dbReference type="PANTHER" id="PTHR34597:SF3">
    <property type="entry name" value="OUTER MEMBRANE TRANSPORTER CDIB"/>
    <property type="match status" value="1"/>
</dbReference>
<dbReference type="EMBL" id="JAKJSC010000002">
    <property type="protein sequence ID" value="MDE5418868.1"/>
    <property type="molecule type" value="Genomic_DNA"/>
</dbReference>